<comment type="subcellular location">
    <subcellularLocation>
        <location evidence="1">Cytoplasm</location>
    </subcellularLocation>
</comment>
<dbReference type="Pfam" id="PF02367">
    <property type="entry name" value="TsaE"/>
    <property type="match status" value="1"/>
</dbReference>
<keyword evidence="8" id="KW-0067">ATP-binding</keyword>
<evidence type="ECO:0000256" key="5">
    <source>
        <dbReference type="ARBA" id="ARBA00022694"/>
    </source>
</evidence>
<evidence type="ECO:0000256" key="7">
    <source>
        <dbReference type="ARBA" id="ARBA00022741"/>
    </source>
</evidence>
<keyword evidence="11" id="KW-0808">Transferase</keyword>
<evidence type="ECO:0000256" key="3">
    <source>
        <dbReference type="ARBA" id="ARBA00019010"/>
    </source>
</evidence>
<evidence type="ECO:0000256" key="9">
    <source>
        <dbReference type="ARBA" id="ARBA00022842"/>
    </source>
</evidence>
<dbReference type="SUPFAM" id="SSF52540">
    <property type="entry name" value="P-loop containing nucleoside triphosphate hydrolases"/>
    <property type="match status" value="1"/>
</dbReference>
<dbReference type="GO" id="GO:0016740">
    <property type="term" value="F:transferase activity"/>
    <property type="evidence" value="ECO:0007669"/>
    <property type="project" value="UniProtKB-KW"/>
</dbReference>
<protein>
    <recommendedName>
        <fullName evidence="3">tRNA threonylcarbamoyladenosine biosynthesis protein TsaE</fullName>
    </recommendedName>
    <alternativeName>
        <fullName evidence="10">t(6)A37 threonylcarbamoyladenosine biosynthesis protein TsaE</fullName>
    </alternativeName>
</protein>
<dbReference type="AlphaFoldDB" id="A0A2M7RPI9"/>
<dbReference type="Proteomes" id="UP000229371">
    <property type="component" value="Unassembled WGS sequence"/>
</dbReference>
<dbReference type="EMBL" id="PFMI01000020">
    <property type="protein sequence ID" value="PIZ01091.1"/>
    <property type="molecule type" value="Genomic_DNA"/>
</dbReference>
<accession>A0A2M7RPI9</accession>
<comment type="similarity">
    <text evidence="2">Belongs to the TsaE family.</text>
</comment>
<evidence type="ECO:0000256" key="6">
    <source>
        <dbReference type="ARBA" id="ARBA00022723"/>
    </source>
</evidence>
<evidence type="ECO:0000256" key="2">
    <source>
        <dbReference type="ARBA" id="ARBA00007599"/>
    </source>
</evidence>
<dbReference type="GO" id="GO:0002949">
    <property type="term" value="P:tRNA threonylcarbamoyladenosine modification"/>
    <property type="evidence" value="ECO:0007669"/>
    <property type="project" value="InterPro"/>
</dbReference>
<keyword evidence="9" id="KW-0460">Magnesium</keyword>
<evidence type="ECO:0000256" key="8">
    <source>
        <dbReference type="ARBA" id="ARBA00022840"/>
    </source>
</evidence>
<keyword evidence="6" id="KW-0479">Metal-binding</keyword>
<comment type="caution">
    <text evidence="11">The sequence shown here is derived from an EMBL/GenBank/DDBJ whole genome shotgun (WGS) entry which is preliminary data.</text>
</comment>
<keyword evidence="4" id="KW-0963">Cytoplasm</keyword>
<keyword evidence="5" id="KW-0819">tRNA processing</keyword>
<keyword evidence="7" id="KW-0547">Nucleotide-binding</keyword>
<dbReference type="GO" id="GO:0005737">
    <property type="term" value="C:cytoplasm"/>
    <property type="evidence" value="ECO:0007669"/>
    <property type="project" value="UniProtKB-SubCell"/>
</dbReference>
<dbReference type="GO" id="GO:0005524">
    <property type="term" value="F:ATP binding"/>
    <property type="evidence" value="ECO:0007669"/>
    <property type="project" value="UniProtKB-KW"/>
</dbReference>
<evidence type="ECO:0000256" key="10">
    <source>
        <dbReference type="ARBA" id="ARBA00032441"/>
    </source>
</evidence>
<proteinExistence type="inferred from homology"/>
<evidence type="ECO:0000313" key="12">
    <source>
        <dbReference type="Proteomes" id="UP000229371"/>
    </source>
</evidence>
<dbReference type="PANTHER" id="PTHR33540">
    <property type="entry name" value="TRNA THREONYLCARBAMOYLADENOSINE BIOSYNTHESIS PROTEIN TSAE"/>
    <property type="match status" value="1"/>
</dbReference>
<sequence length="153" mass="17653">MRLKMKEYLIKSSLETKNLGKRMAKMILKSSLSRAVVIGLIGDLGGGKTTFLQGFAKGLGTKEKILSPTFVIMKKFSIFNSPFSNFYHFDCYRIEKPKEILELGFKEIISNPKNIICIEWADRIRNMLPLNSLFLIFKMIDEKTRKIIIKNKL</sequence>
<evidence type="ECO:0000256" key="1">
    <source>
        <dbReference type="ARBA" id="ARBA00004496"/>
    </source>
</evidence>
<evidence type="ECO:0000313" key="11">
    <source>
        <dbReference type="EMBL" id="PIZ01091.1"/>
    </source>
</evidence>
<gene>
    <name evidence="11" type="ORF">COY61_00740</name>
</gene>
<dbReference type="NCBIfam" id="TIGR00150">
    <property type="entry name" value="T6A_YjeE"/>
    <property type="match status" value="1"/>
</dbReference>
<dbReference type="GO" id="GO:0046872">
    <property type="term" value="F:metal ion binding"/>
    <property type="evidence" value="ECO:0007669"/>
    <property type="project" value="UniProtKB-KW"/>
</dbReference>
<evidence type="ECO:0000256" key="4">
    <source>
        <dbReference type="ARBA" id="ARBA00022490"/>
    </source>
</evidence>
<name>A0A2M7RPI9_9BACT</name>
<organism evidence="11 12">
    <name type="scientific">bacterium (Candidatus Gribaldobacteria) CG_4_10_14_0_8_um_filter_33_9</name>
    <dbReference type="NCBI Taxonomy" id="2014266"/>
    <lineage>
        <taxon>Bacteria</taxon>
        <taxon>Candidatus Gribaldobacteria</taxon>
    </lineage>
</organism>
<dbReference type="InterPro" id="IPR003442">
    <property type="entry name" value="T6A_TsaE"/>
</dbReference>
<reference evidence="12" key="1">
    <citation type="submission" date="2017-09" db="EMBL/GenBank/DDBJ databases">
        <title>Depth-based differentiation of microbial function through sediment-hosted aquifers and enrichment of novel symbionts in the deep terrestrial subsurface.</title>
        <authorList>
            <person name="Probst A.J."/>
            <person name="Ladd B."/>
            <person name="Jarett J.K."/>
            <person name="Geller-Mcgrath D.E."/>
            <person name="Sieber C.M.K."/>
            <person name="Emerson J.B."/>
            <person name="Anantharaman K."/>
            <person name="Thomas B.C."/>
            <person name="Malmstrom R."/>
            <person name="Stieglmeier M."/>
            <person name="Klingl A."/>
            <person name="Woyke T."/>
            <person name="Ryan C.M."/>
            <person name="Banfield J.F."/>
        </authorList>
    </citation>
    <scope>NUCLEOTIDE SEQUENCE [LARGE SCALE GENOMIC DNA]</scope>
</reference>
<dbReference type="Gene3D" id="3.40.50.300">
    <property type="entry name" value="P-loop containing nucleotide triphosphate hydrolases"/>
    <property type="match status" value="1"/>
</dbReference>
<dbReference type="PANTHER" id="PTHR33540:SF2">
    <property type="entry name" value="TRNA THREONYLCARBAMOYLADENOSINE BIOSYNTHESIS PROTEIN TSAE"/>
    <property type="match status" value="1"/>
</dbReference>
<dbReference type="InterPro" id="IPR027417">
    <property type="entry name" value="P-loop_NTPase"/>
</dbReference>